<evidence type="ECO:0000256" key="1">
    <source>
        <dbReference type="ARBA" id="ARBA00022737"/>
    </source>
</evidence>
<keyword evidence="4" id="KW-0812">Transmembrane</keyword>
<evidence type="ECO:0000313" key="6">
    <source>
        <dbReference type="Proteomes" id="UP000827549"/>
    </source>
</evidence>
<sequence length="555" mass="59411">MSDPDLPFIPYVPPNTGEEVHDPVPAYDIVDNLEADAAELGLPLTWYPAKPPHAGAEYWDDVQRRRAKIVDAFHDAVEKQQYDAITQFVARGIVSPDATRHDGPTPLQVAVVMGDAKLVLLLASLGADVNALHTVPTYFECAEAKQWARMPPTEGRRPDAFGVPRHPSYQCAGEEAPRTALMVAAARGNLAMTRLLLSLGADDGVTAPDGQIALRLAATNRHRDVVNLLPARRGGELLRFKTSNARALKGITKALQKCGMFIYMVGYVPFFIVIQLPVEWIAKPLWRNRMDIASRCARAVRAVPRRMFKIGVDIGHRLKGVPKAVVNGAVWVAVHAGGAVGEVAKVLWVGVKALPGALGELPMALARGVRAAALGIASSIAPIGRGLALVSKEMSDAAAYIAVKAWAMLRAVPGAVGIMAKWAWSTVTALTRALGEVPAAVVSALHTIGVAIASALSRVNLASVGRALAAVPKVLFVDLPVAIWGQLRALGKLSHDVLERLFGVLGQIVWGIGYAAQWLVLYIPKQLVKIVGKVGEALGNGFKEIVVWFDPKHIG</sequence>
<organism evidence="5 6">
    <name type="scientific">Vanrija pseudolonga</name>
    <dbReference type="NCBI Taxonomy" id="143232"/>
    <lineage>
        <taxon>Eukaryota</taxon>
        <taxon>Fungi</taxon>
        <taxon>Dikarya</taxon>
        <taxon>Basidiomycota</taxon>
        <taxon>Agaricomycotina</taxon>
        <taxon>Tremellomycetes</taxon>
        <taxon>Trichosporonales</taxon>
        <taxon>Trichosporonaceae</taxon>
        <taxon>Vanrija</taxon>
    </lineage>
</organism>
<gene>
    <name evidence="5" type="ORF">LOC62_01G001687</name>
</gene>
<name>A0AAF0Y5N2_9TREE</name>
<keyword evidence="1" id="KW-0677">Repeat</keyword>
<evidence type="ECO:0000256" key="4">
    <source>
        <dbReference type="SAM" id="Phobius"/>
    </source>
</evidence>
<proteinExistence type="predicted"/>
<feature type="transmembrane region" description="Helical" evidence="4">
    <location>
        <begin position="468"/>
        <end position="489"/>
    </location>
</feature>
<dbReference type="Pfam" id="PF00023">
    <property type="entry name" value="Ank"/>
    <property type="match status" value="1"/>
</dbReference>
<feature type="transmembrane region" description="Helical" evidence="4">
    <location>
        <begin position="501"/>
        <end position="523"/>
    </location>
</feature>
<feature type="transmembrane region" description="Helical" evidence="4">
    <location>
        <begin position="437"/>
        <end position="456"/>
    </location>
</feature>
<feature type="repeat" description="ANK" evidence="3">
    <location>
        <begin position="102"/>
        <end position="134"/>
    </location>
</feature>
<evidence type="ECO:0000313" key="5">
    <source>
        <dbReference type="EMBL" id="WOO78136.1"/>
    </source>
</evidence>
<dbReference type="SMART" id="SM00248">
    <property type="entry name" value="ANK"/>
    <property type="match status" value="4"/>
</dbReference>
<dbReference type="InterPro" id="IPR002110">
    <property type="entry name" value="Ankyrin_rpt"/>
</dbReference>
<dbReference type="PANTHER" id="PTHR24201">
    <property type="entry name" value="ANK_REP_REGION DOMAIN-CONTAINING PROTEIN"/>
    <property type="match status" value="1"/>
</dbReference>
<feature type="transmembrane region" description="Helical" evidence="4">
    <location>
        <begin position="260"/>
        <end position="282"/>
    </location>
</feature>
<feature type="repeat" description="ANK" evidence="3">
    <location>
        <begin position="176"/>
        <end position="202"/>
    </location>
</feature>
<dbReference type="InterPro" id="IPR036770">
    <property type="entry name" value="Ankyrin_rpt-contain_sf"/>
</dbReference>
<dbReference type="EMBL" id="CP086714">
    <property type="protein sequence ID" value="WOO78136.1"/>
    <property type="molecule type" value="Genomic_DNA"/>
</dbReference>
<dbReference type="InterPro" id="IPR050776">
    <property type="entry name" value="Ank_Repeat/CDKN_Inhibitor"/>
</dbReference>
<dbReference type="AlphaFoldDB" id="A0AAF0Y5N2"/>
<feature type="transmembrane region" description="Helical" evidence="4">
    <location>
        <begin position="401"/>
        <end position="425"/>
    </location>
</feature>
<dbReference type="Proteomes" id="UP000827549">
    <property type="component" value="Chromosome 1"/>
</dbReference>
<keyword evidence="4" id="KW-0472">Membrane</keyword>
<dbReference type="RefSeq" id="XP_062624168.1">
    <property type="nucleotide sequence ID" value="XM_062768184.1"/>
</dbReference>
<dbReference type="GeneID" id="87804942"/>
<keyword evidence="6" id="KW-1185">Reference proteome</keyword>
<dbReference type="PANTHER" id="PTHR24201:SF15">
    <property type="entry name" value="ANKYRIN REPEAT DOMAIN-CONTAINING PROTEIN 66"/>
    <property type="match status" value="1"/>
</dbReference>
<keyword evidence="4" id="KW-1133">Transmembrane helix</keyword>
<dbReference type="Pfam" id="PF12796">
    <property type="entry name" value="Ank_2"/>
    <property type="match status" value="1"/>
</dbReference>
<dbReference type="PROSITE" id="PS50297">
    <property type="entry name" value="ANK_REP_REGION"/>
    <property type="match status" value="2"/>
</dbReference>
<keyword evidence="2 3" id="KW-0040">ANK repeat</keyword>
<protein>
    <submittedName>
        <fullName evidence="5">Uncharacterized protein</fullName>
    </submittedName>
</protein>
<dbReference type="PROSITE" id="PS50088">
    <property type="entry name" value="ANK_REPEAT"/>
    <property type="match status" value="2"/>
</dbReference>
<dbReference type="Gene3D" id="1.25.40.20">
    <property type="entry name" value="Ankyrin repeat-containing domain"/>
    <property type="match status" value="1"/>
</dbReference>
<evidence type="ECO:0000256" key="3">
    <source>
        <dbReference type="PROSITE-ProRule" id="PRU00023"/>
    </source>
</evidence>
<dbReference type="SUPFAM" id="SSF48403">
    <property type="entry name" value="Ankyrin repeat"/>
    <property type="match status" value="1"/>
</dbReference>
<accession>A0AAF0Y5N2</accession>
<reference evidence="5" key="1">
    <citation type="submission" date="2023-10" db="EMBL/GenBank/DDBJ databases">
        <authorList>
            <person name="Noh H."/>
        </authorList>
    </citation>
    <scope>NUCLEOTIDE SEQUENCE</scope>
    <source>
        <strain evidence="5">DUCC4014</strain>
    </source>
</reference>
<evidence type="ECO:0000256" key="2">
    <source>
        <dbReference type="ARBA" id="ARBA00023043"/>
    </source>
</evidence>